<evidence type="ECO:0000256" key="1">
    <source>
        <dbReference type="ARBA" id="ARBA00007227"/>
    </source>
</evidence>
<dbReference type="Proteomes" id="UP000440041">
    <property type="component" value="Unassembled WGS sequence"/>
</dbReference>
<dbReference type="CDD" id="cd00093">
    <property type="entry name" value="HTH_XRE"/>
    <property type="match status" value="1"/>
</dbReference>
<reference evidence="4 5" key="1">
    <citation type="submission" date="2019-09" db="EMBL/GenBank/DDBJ databases">
        <title>Characterization of the phylogenetic diversity of two novel species belonging to the genus Bifidobacterium: Bifidobacterium cebidarum sp. nov. and Bifidobacterium leontopitheci sp. nov.</title>
        <authorList>
            <person name="Lugli G.A."/>
            <person name="Duranti S."/>
            <person name="Milani C."/>
            <person name="Turroni F."/>
            <person name="Ventura M."/>
        </authorList>
    </citation>
    <scope>NUCLEOTIDE SEQUENCE [LARGE SCALE GENOMIC DNA]</scope>
    <source>
        <strain evidence="4 5">DSM 100238</strain>
    </source>
</reference>
<dbReference type="InterPro" id="IPR010982">
    <property type="entry name" value="Lambda_DNA-bd_dom_sf"/>
</dbReference>
<gene>
    <name evidence="4" type="ORF">DSM100238_0618</name>
</gene>
<dbReference type="InterPro" id="IPR013430">
    <property type="entry name" value="Toxin_antidote_HigA"/>
</dbReference>
<dbReference type="EMBL" id="WBSO01000003">
    <property type="protein sequence ID" value="KAB8299584.1"/>
    <property type="molecule type" value="Genomic_DNA"/>
</dbReference>
<dbReference type="GO" id="GO:0003677">
    <property type="term" value="F:DNA binding"/>
    <property type="evidence" value="ECO:0007669"/>
    <property type="project" value="UniProtKB-KW"/>
</dbReference>
<accession>A0A6A2W3X0</accession>
<protein>
    <submittedName>
        <fullName evidence="4">Plasmid maintenance system antidote protein XRE family</fullName>
    </submittedName>
</protein>
<dbReference type="InterPro" id="IPR010359">
    <property type="entry name" value="IrrE_HExxH"/>
</dbReference>
<sequence length="365" mass="41341">MDGNEPMSPGTALERKLAETGMPRKELAQRTGVTEKHISTVINGARGISSSFARKLGYVFADANADTSYWLRIQTDYDAWQEQLKEEKQVTDAELAILKPLHEIIEFSIERGWMHNGCGDTAKVLQLRSLLGISNLTLITKVTYNAAYRAQVTDNITADPYVLFAWQRLCEKETEGIVSDQVPNIAHLKSSIPDIKKLMNTTFSQAVEDIQRILCECGIAFSVVRNFRGAPVQGFIKQIPGKSLIMCLTNRGKRADSFWFTLFHEIGHVLHGDYTTRFVDFDSVEGDNERNADQFAQDTLINRRAYSDFIRTPNCVTWPGIETFAMQEGIPAWIVLGRLQKDKILDWSHYADRIPHYELSEITNS</sequence>
<evidence type="ECO:0000256" key="2">
    <source>
        <dbReference type="ARBA" id="ARBA00023125"/>
    </source>
</evidence>
<dbReference type="Pfam" id="PF06114">
    <property type="entry name" value="Peptidase_M78"/>
    <property type="match status" value="1"/>
</dbReference>
<dbReference type="Gene3D" id="1.10.10.2910">
    <property type="match status" value="1"/>
</dbReference>
<dbReference type="AlphaFoldDB" id="A0A6A2W3X0"/>
<comment type="caution">
    <text evidence="4">The sequence shown here is derived from an EMBL/GenBank/DDBJ whole genome shotgun (WGS) entry which is preliminary data.</text>
</comment>
<evidence type="ECO:0000313" key="5">
    <source>
        <dbReference type="Proteomes" id="UP000440041"/>
    </source>
</evidence>
<proteinExistence type="inferred from homology"/>
<dbReference type="OrthoDB" id="9796786at2"/>
<dbReference type="PANTHER" id="PTHR36924:SF1">
    <property type="entry name" value="ANTITOXIN HIGA-1"/>
    <property type="match status" value="1"/>
</dbReference>
<comment type="similarity">
    <text evidence="1">Belongs to the short-chain fatty acyl-CoA assimilation regulator (ScfR) family.</text>
</comment>
<feature type="domain" description="IrrE N-terminal-like" evidence="3">
    <location>
        <begin position="249"/>
        <end position="310"/>
    </location>
</feature>
<dbReference type="InterPro" id="IPR001387">
    <property type="entry name" value="Cro/C1-type_HTH"/>
</dbReference>
<evidence type="ECO:0000313" key="4">
    <source>
        <dbReference type="EMBL" id="KAB8299584.1"/>
    </source>
</evidence>
<name>A0A6A2W3X0_9BIFI</name>
<evidence type="ECO:0000259" key="3">
    <source>
        <dbReference type="Pfam" id="PF06114"/>
    </source>
</evidence>
<dbReference type="SUPFAM" id="SSF47413">
    <property type="entry name" value="lambda repressor-like DNA-binding domains"/>
    <property type="match status" value="1"/>
</dbReference>
<keyword evidence="5" id="KW-1185">Reference proteome</keyword>
<dbReference type="PANTHER" id="PTHR36924">
    <property type="entry name" value="ANTITOXIN HIGA-1"/>
    <property type="match status" value="1"/>
</dbReference>
<dbReference type="Gene3D" id="1.10.260.40">
    <property type="entry name" value="lambda repressor-like DNA-binding domains"/>
    <property type="match status" value="1"/>
</dbReference>
<organism evidence="4 5">
    <name type="scientific">Bifidobacterium apri</name>
    <dbReference type="NCBI Taxonomy" id="1769423"/>
    <lineage>
        <taxon>Bacteria</taxon>
        <taxon>Bacillati</taxon>
        <taxon>Actinomycetota</taxon>
        <taxon>Actinomycetes</taxon>
        <taxon>Bifidobacteriales</taxon>
        <taxon>Bifidobacteriaceae</taxon>
        <taxon>Bifidobacterium</taxon>
    </lineage>
</organism>
<dbReference type="RefSeq" id="WP_152355269.1">
    <property type="nucleotide sequence ID" value="NZ_JBHLXF010000010.1"/>
</dbReference>
<keyword evidence="2" id="KW-0238">DNA-binding</keyword>